<feature type="compositionally biased region" description="Basic and acidic residues" evidence="2">
    <location>
        <begin position="187"/>
        <end position="196"/>
    </location>
</feature>
<feature type="compositionally biased region" description="Basic residues" evidence="2">
    <location>
        <begin position="444"/>
        <end position="478"/>
    </location>
</feature>
<keyword evidence="1" id="KW-0175">Coiled coil</keyword>
<feature type="compositionally biased region" description="Basic and acidic residues" evidence="2">
    <location>
        <begin position="519"/>
        <end position="529"/>
    </location>
</feature>
<feature type="compositionally biased region" description="Basic residues" evidence="2">
    <location>
        <begin position="1490"/>
        <end position="1500"/>
    </location>
</feature>
<feature type="compositionally biased region" description="Basic residues" evidence="2">
    <location>
        <begin position="744"/>
        <end position="759"/>
    </location>
</feature>
<feature type="compositionally biased region" description="Polar residues" evidence="2">
    <location>
        <begin position="1855"/>
        <end position="1872"/>
    </location>
</feature>
<feature type="compositionally biased region" description="Low complexity" evidence="2">
    <location>
        <begin position="1797"/>
        <end position="1806"/>
    </location>
</feature>
<feature type="compositionally biased region" description="Basic residues" evidence="2">
    <location>
        <begin position="407"/>
        <end position="427"/>
    </location>
</feature>
<dbReference type="PANTHER" id="PTHR13484:SF0">
    <property type="entry name" value="PRE-MRNA 3'-END-PROCESSING FACTOR FIP1"/>
    <property type="match status" value="1"/>
</dbReference>
<feature type="region of interest" description="Disordered" evidence="2">
    <location>
        <begin position="2155"/>
        <end position="2184"/>
    </location>
</feature>
<feature type="compositionally biased region" description="Basic and acidic residues" evidence="2">
    <location>
        <begin position="159"/>
        <end position="175"/>
    </location>
</feature>
<feature type="compositionally biased region" description="Basic residues" evidence="2">
    <location>
        <begin position="492"/>
        <end position="502"/>
    </location>
</feature>
<feature type="region of interest" description="Disordered" evidence="2">
    <location>
        <begin position="834"/>
        <end position="884"/>
    </location>
</feature>
<feature type="non-terminal residue" evidence="3">
    <location>
        <position position="1"/>
    </location>
</feature>
<feature type="region of interest" description="Disordered" evidence="2">
    <location>
        <begin position="726"/>
        <end position="798"/>
    </location>
</feature>
<dbReference type="GO" id="GO:0005847">
    <property type="term" value="C:mRNA cleavage and polyadenylation specificity factor complex"/>
    <property type="evidence" value="ECO:0007669"/>
    <property type="project" value="TreeGrafter"/>
</dbReference>
<feature type="compositionally biased region" description="Low complexity" evidence="2">
    <location>
        <begin position="1649"/>
        <end position="1760"/>
    </location>
</feature>
<protein>
    <submittedName>
        <fullName evidence="3">Uncharacterized protein</fullName>
    </submittedName>
</protein>
<feature type="region of interest" description="Disordered" evidence="2">
    <location>
        <begin position="155"/>
        <end position="196"/>
    </location>
</feature>
<dbReference type="InterPro" id="IPR051187">
    <property type="entry name" value="Pre-mRNA_3'-end_processing_reg"/>
</dbReference>
<feature type="non-terminal residue" evidence="3">
    <location>
        <position position="2184"/>
    </location>
</feature>
<feature type="coiled-coil region" evidence="1">
    <location>
        <begin position="2112"/>
        <end position="2140"/>
    </location>
</feature>
<name>A0A1B6FCC0_9HEMI</name>
<feature type="compositionally biased region" description="Low complexity" evidence="2">
    <location>
        <begin position="1616"/>
        <end position="1636"/>
    </location>
</feature>
<organism evidence="3">
    <name type="scientific">Cuerna arida</name>
    <dbReference type="NCBI Taxonomy" id="1464854"/>
    <lineage>
        <taxon>Eukaryota</taxon>
        <taxon>Metazoa</taxon>
        <taxon>Ecdysozoa</taxon>
        <taxon>Arthropoda</taxon>
        <taxon>Hexapoda</taxon>
        <taxon>Insecta</taxon>
        <taxon>Pterygota</taxon>
        <taxon>Neoptera</taxon>
        <taxon>Paraneoptera</taxon>
        <taxon>Hemiptera</taxon>
        <taxon>Auchenorrhyncha</taxon>
        <taxon>Membracoidea</taxon>
        <taxon>Cicadellidae</taxon>
        <taxon>Cicadellinae</taxon>
        <taxon>Proconiini</taxon>
        <taxon>Cuerna</taxon>
    </lineage>
</organism>
<evidence type="ECO:0000313" key="3">
    <source>
        <dbReference type="EMBL" id="JAS47593.1"/>
    </source>
</evidence>
<evidence type="ECO:0000256" key="2">
    <source>
        <dbReference type="SAM" id="MobiDB-lite"/>
    </source>
</evidence>
<evidence type="ECO:0000256" key="1">
    <source>
        <dbReference type="SAM" id="Coils"/>
    </source>
</evidence>
<feature type="compositionally biased region" description="Basic residues" evidence="2">
    <location>
        <begin position="776"/>
        <end position="788"/>
    </location>
</feature>
<feature type="region of interest" description="Disordered" evidence="2">
    <location>
        <begin position="325"/>
        <end position="572"/>
    </location>
</feature>
<feature type="compositionally biased region" description="Low complexity" evidence="2">
    <location>
        <begin position="2027"/>
        <end position="2040"/>
    </location>
</feature>
<feature type="compositionally biased region" description="Basic and acidic residues" evidence="2">
    <location>
        <begin position="1501"/>
        <end position="1517"/>
    </location>
</feature>
<feature type="compositionally biased region" description="Low complexity" evidence="2">
    <location>
        <begin position="358"/>
        <end position="402"/>
    </location>
</feature>
<feature type="compositionally biased region" description="Low complexity" evidence="2">
    <location>
        <begin position="1814"/>
        <end position="1846"/>
    </location>
</feature>
<reference evidence="3" key="1">
    <citation type="submission" date="2015-11" db="EMBL/GenBank/DDBJ databases">
        <title>De novo transcriptome assembly of four potential Pierce s Disease insect vectors from Arizona vineyards.</title>
        <authorList>
            <person name="Tassone E.E."/>
        </authorList>
    </citation>
    <scope>NUCLEOTIDE SEQUENCE</scope>
</reference>
<dbReference type="PANTHER" id="PTHR13484">
    <property type="entry name" value="FIP1-LIKE 1 PROTEIN"/>
    <property type="match status" value="1"/>
</dbReference>
<feature type="compositionally biased region" description="Basic and acidic residues" evidence="2">
    <location>
        <begin position="550"/>
        <end position="572"/>
    </location>
</feature>
<feature type="compositionally biased region" description="Basic and acidic residues" evidence="2">
    <location>
        <begin position="789"/>
        <end position="798"/>
    </location>
</feature>
<feature type="compositionally biased region" description="Basic and acidic residues" evidence="2">
    <location>
        <begin position="838"/>
        <end position="860"/>
    </location>
</feature>
<feature type="region of interest" description="Disordered" evidence="2">
    <location>
        <begin position="1394"/>
        <end position="1899"/>
    </location>
</feature>
<sequence length="2184" mass="248563">KLCNHEHRSWYQKISDWMIVSIPFHEENDIEIEELALLPNVVEVDQYNDKESNLAEENFEQTNNYKPRPRNISQSSVNVINEELEPIIKSAIRSKWDSDYEESEEENKLERVKEATTAEVESFPEFIENDSSKVKHENQDITNDNLGVVPMEVEEDEKFEDRSDSMKFVDSKRTSENSVGVQQELEEGNKADPPDVVEKLASEYEEFMKMLGSEDQPDESEEVEKLAKFDDANLENKNNWEEETSDREDFTHNDSVSINNDLQVQNDSQIPEGQSDDPILVVEKQVWERKKTFSNRSRSVSSSRSLDFKNIEEAILLKHKILNDALRKKKKTKVQGSKIKKKLKGKLKKSKKRKKQSSSESSTSSSSSSSSSSTSSSSSSSSDDSSSESSSSSGSSSSSDSSIDLKKLKKHKLKKLKAKLKRRKKKKLESSSESSDSSNEESKLKKKLKKKSKIDSKSRKKKIKEKTLKGKKNKKAKDKIHTEDTLLDYSVFKKRQKKKRKKYDIEEDAEDVPSKKKSKLDGKLEEASKIHKKNKTGKSKKTKVGKEKKKKDEESKKDESSPKEDVSKKKSLKDRSKFLVLDSEEIDKKLSKMKNKDKKQKKGEKKQKGVFLEFGESLKPSKNSKCIDEFNDKTNSIKVNKTGIKMSEEDFEIPLKRPTEFHKVAEIEGNGNVTQIENIGDRISFLGQSRRLTEEDFEKEFIEHVPTESSKLDILENRADILQEPKEQVKSLNVVENNKEIDKSKKKSKKEKKKKKNKEKGKEKDTSVIRVGNKDTKKKKKKKEKKSKKSDVLNKEPLIQKKHFDSSIAILEQFAPQNVSSVFNNKSCDVLHPLSQEESDRMDHNKFGAMGHESDRDRSNSKLSLSPSRKSGPMNDWSDDSETRGSFLKQIKNRDENVSGEVLGSIVNKTISTIVTKTISELTCPMFDSQSGDGDDETFSYKKQKKGECERKMEQLDEDFRVGRKSKDQSIFFEREVDSIESNKKLQSNIAEKMSKKLLSSGSSPNVSEELNSHSDSFILEKETQTKTSLKGICPFSEFEHTNKVSEKSIALKENDHSERYSPTLDMDAISPTSNEKINSDMSLDSEPENSQLNKIESGMNMLDIPLPPCGIPVPSMIPPPLMPVPVPVPPPVMPVPPPTFKNILNLPLKSSLTSEPKSISIVEEQLKNTEFQTTVSELTPNADAKSLFADPLKIPMTKKLNFGKPAPKLKPINIFEDDEVEEGEGSNQHCLSRIPLDVHTNQEKSNLDIAVEKAEKRLRGKIHLSKMDTPIENSPSLLVQEQANQVKDKDNTTMQINDSSKQPPVTVNLTCSQSQPDVSLINEMMISQKTNDQNTFLNFISANSDVENARDSWGDTVEAVTDTTNIKSNAGINKDKQKEDVNITLEEVTVKEEIISDDQDNDENIDSSNFDPNLEIKQEPESDLSQEVPIDKVQTDEHDAGDLERSKFISEEERKKKEYEDYRSSRRRESSRERRDRTRRDSSRDKDRRRNRSRSRSRDRRRDRSRERHRRDSPDRRSRRRDRSRDRSFRGSSRDRRREKSPRGRRDPSKERERSPRRTESLIEVRSSASEKRDTSRNDSILEEKRMTETSKSTVEKHTKQNSPQRSLSPHKNKNSPYRSPSPSKRSISPLLKSPLYQRRPHLSQMNRSPSPKRLSPSRRVALNRSPSPRRPLSPSRRPLSPLRRAMSPQRRPLSPQRRPLSPQRRILSPQRRPLSPQRRPISPQRRTLSPQRRLLSPQRRPLSPQRRASPQRRPASPQRRPPSPQSPYRSPYRSPSPYVRQSPLKLSSQTKRYLSPSRRSSQHPWRPPSPPKRSLSPNKRSPSPGKRSSSPLRKSFSPQRRPLSPWRPPSPPNTQKIQKNSKPKSPQRSLEYSGRNPSPLGFKRSLADSTISDSDLPPIKKVTRSAILSPKRLPLDDRIELELGVKKSPPPPPPSSCYPGYQSFYQIPLHDDGQIQIQPASQQRRNTNLVQPPRLDLDASQQLMRQGKSTQVLQVGNILQVVPSEAVSLTSGTNPLPVPVPTPTTPTQVTPKSGQSTSTSTVVQVGNMLQVVPSTLVATPTPSVLSLPLPLPLPVASPSSPEPLPAPTTSATVTSPLLLPLPVAKKNIKVDDAVLRRMEKEKRKREKEQKRQQKISKQMLRKALLLKDTYPTVSELESEEAKQSEDVVEEVEEPSPTVVVTP</sequence>
<feature type="region of interest" description="Disordered" evidence="2">
    <location>
        <begin position="211"/>
        <end position="279"/>
    </location>
</feature>
<dbReference type="EMBL" id="GECZ01022176">
    <property type="protein sequence ID" value="JAS47593.1"/>
    <property type="molecule type" value="Transcribed_RNA"/>
</dbReference>
<feature type="compositionally biased region" description="Basic and acidic residues" evidence="2">
    <location>
        <begin position="760"/>
        <end position="775"/>
    </location>
</feature>
<feature type="compositionally biased region" description="Basic residues" evidence="2">
    <location>
        <begin position="327"/>
        <end position="356"/>
    </location>
</feature>
<feature type="region of interest" description="Disordered" evidence="2">
    <location>
        <begin position="2012"/>
        <end position="2040"/>
    </location>
</feature>
<accession>A0A1B6FCC0</accession>
<feature type="compositionally biased region" description="Low complexity" evidence="2">
    <location>
        <begin position="1768"/>
        <end position="1785"/>
    </location>
</feature>
<feature type="compositionally biased region" description="Basic and acidic residues" evidence="2">
    <location>
        <begin position="1524"/>
        <end position="1600"/>
    </location>
</feature>
<feature type="compositionally biased region" description="Basic residues" evidence="2">
    <location>
        <begin position="530"/>
        <end position="549"/>
    </location>
</feature>
<feature type="compositionally biased region" description="Basic and acidic residues" evidence="2">
    <location>
        <begin position="1430"/>
        <end position="1489"/>
    </location>
</feature>
<proteinExistence type="predicted"/>
<feature type="compositionally biased region" description="Acidic residues" evidence="2">
    <location>
        <begin position="1396"/>
        <end position="1406"/>
    </location>
</feature>
<gene>
    <name evidence="3" type="ORF">g.12465</name>
</gene>
<feature type="compositionally biased region" description="Polar residues" evidence="2">
    <location>
        <begin position="253"/>
        <end position="272"/>
    </location>
</feature>